<comment type="caution">
    <text evidence="6">The sequence shown here is derived from an EMBL/GenBank/DDBJ whole genome shotgun (WGS) entry which is preliminary data.</text>
</comment>
<sequence>MTPDDIIAAARSAVGTPFKHQGRTPGVALDCAGLALYVATENGVDTIDHEGYPREPFGGLLEAALDEQPGLERVFDMRTGDILLMRFSVGPQHLAIFTGTTLIHAYAVAATVCEHDFTPKWAARVVAIYRFVGVTHV</sequence>
<dbReference type="AlphaFoldDB" id="A0A9D7F9G1"/>
<proteinExistence type="inferred from homology"/>
<evidence type="ECO:0000256" key="4">
    <source>
        <dbReference type="ARBA" id="ARBA00022807"/>
    </source>
</evidence>
<dbReference type="GO" id="GO:0006508">
    <property type="term" value="P:proteolysis"/>
    <property type="evidence" value="ECO:0007669"/>
    <property type="project" value="UniProtKB-KW"/>
</dbReference>
<comment type="similarity">
    <text evidence="1">Belongs to the peptidase C40 family.</text>
</comment>
<dbReference type="SUPFAM" id="SSF54001">
    <property type="entry name" value="Cysteine proteinases"/>
    <property type="match status" value="1"/>
</dbReference>
<evidence type="ECO:0000259" key="5">
    <source>
        <dbReference type="PROSITE" id="PS51935"/>
    </source>
</evidence>
<organism evidence="6 7">
    <name type="scientific">Candidatus Propionivibrio dominans</name>
    <dbReference type="NCBI Taxonomy" id="2954373"/>
    <lineage>
        <taxon>Bacteria</taxon>
        <taxon>Pseudomonadati</taxon>
        <taxon>Pseudomonadota</taxon>
        <taxon>Betaproteobacteria</taxon>
        <taxon>Rhodocyclales</taxon>
        <taxon>Rhodocyclaceae</taxon>
        <taxon>Propionivibrio</taxon>
    </lineage>
</organism>
<dbReference type="GO" id="GO:0008234">
    <property type="term" value="F:cysteine-type peptidase activity"/>
    <property type="evidence" value="ECO:0007669"/>
    <property type="project" value="UniProtKB-KW"/>
</dbReference>
<keyword evidence="2" id="KW-0645">Protease</keyword>
<dbReference type="EMBL" id="JADJNC010000032">
    <property type="protein sequence ID" value="MBK7424507.1"/>
    <property type="molecule type" value="Genomic_DNA"/>
</dbReference>
<dbReference type="InterPro" id="IPR000064">
    <property type="entry name" value="NLP_P60_dom"/>
</dbReference>
<evidence type="ECO:0000256" key="2">
    <source>
        <dbReference type="ARBA" id="ARBA00022670"/>
    </source>
</evidence>
<keyword evidence="3" id="KW-0378">Hydrolase</keyword>
<dbReference type="Gene3D" id="3.90.1720.10">
    <property type="entry name" value="endopeptidase domain like (from Nostoc punctiforme)"/>
    <property type="match status" value="1"/>
</dbReference>
<dbReference type="InterPro" id="IPR038765">
    <property type="entry name" value="Papain-like_cys_pep_sf"/>
</dbReference>
<protein>
    <submittedName>
        <fullName evidence="6">C40 family peptidase</fullName>
    </submittedName>
</protein>
<evidence type="ECO:0000256" key="1">
    <source>
        <dbReference type="ARBA" id="ARBA00007074"/>
    </source>
</evidence>
<feature type="domain" description="NlpC/P60" evidence="5">
    <location>
        <begin position="1"/>
        <end position="132"/>
    </location>
</feature>
<dbReference type="Proteomes" id="UP000886602">
    <property type="component" value="Unassembled WGS sequence"/>
</dbReference>
<evidence type="ECO:0000313" key="6">
    <source>
        <dbReference type="EMBL" id="MBK7424507.1"/>
    </source>
</evidence>
<keyword evidence="4" id="KW-0788">Thiol protease</keyword>
<evidence type="ECO:0000256" key="3">
    <source>
        <dbReference type="ARBA" id="ARBA00022801"/>
    </source>
</evidence>
<dbReference type="Pfam" id="PF00877">
    <property type="entry name" value="NLPC_P60"/>
    <property type="match status" value="1"/>
</dbReference>
<name>A0A9D7F9G1_9RHOO</name>
<accession>A0A9D7F9G1</accession>
<dbReference type="PROSITE" id="PS51935">
    <property type="entry name" value="NLPC_P60"/>
    <property type="match status" value="1"/>
</dbReference>
<evidence type="ECO:0000313" key="7">
    <source>
        <dbReference type="Proteomes" id="UP000886602"/>
    </source>
</evidence>
<reference evidence="6" key="1">
    <citation type="submission" date="2020-10" db="EMBL/GenBank/DDBJ databases">
        <title>Connecting structure to function with the recovery of over 1000 high-quality activated sludge metagenome-assembled genomes encoding full-length rRNA genes using long-read sequencing.</title>
        <authorList>
            <person name="Singleton C.M."/>
            <person name="Petriglieri F."/>
            <person name="Kristensen J.M."/>
            <person name="Kirkegaard R.H."/>
            <person name="Michaelsen T.Y."/>
            <person name="Andersen M.H."/>
            <person name="Karst S.M."/>
            <person name="Dueholm M.S."/>
            <person name="Nielsen P.H."/>
            <person name="Albertsen M."/>
        </authorList>
    </citation>
    <scope>NUCLEOTIDE SEQUENCE</scope>
    <source>
        <strain evidence="6">EsbW_18-Q3-R4-48_MAXAC.044</strain>
    </source>
</reference>
<gene>
    <name evidence="6" type="ORF">IPJ48_16300</name>
</gene>